<keyword evidence="2" id="KW-0732">Signal</keyword>
<dbReference type="GO" id="GO:0015288">
    <property type="term" value="F:porin activity"/>
    <property type="evidence" value="ECO:0007669"/>
    <property type="project" value="InterPro"/>
</dbReference>
<reference evidence="3 4" key="1">
    <citation type="submission" date="2023-11" db="EMBL/GenBank/DDBJ databases">
        <title>MicrobeMod: A computational toolkit for identifying prokaryotic methylation and restriction-modification with nanopore sequencing.</title>
        <authorList>
            <person name="Crits-Christoph A."/>
            <person name="Kang S.C."/>
            <person name="Lee H."/>
            <person name="Ostrov N."/>
        </authorList>
    </citation>
    <scope>NUCLEOTIDE SEQUENCE [LARGE SCALE GENOMIC DNA]</scope>
    <source>
        <strain evidence="3 4">DSMZ 700</strain>
    </source>
</reference>
<comment type="similarity">
    <text evidence="1 2">Belongs to the OprB family.</text>
</comment>
<dbReference type="EMBL" id="JAWXYB010000018">
    <property type="protein sequence ID" value="MDX5931063.1"/>
    <property type="molecule type" value="Genomic_DNA"/>
</dbReference>
<evidence type="ECO:0000256" key="1">
    <source>
        <dbReference type="ARBA" id="ARBA00008769"/>
    </source>
</evidence>
<dbReference type="InterPro" id="IPR038673">
    <property type="entry name" value="OprB_sf"/>
</dbReference>
<evidence type="ECO:0000313" key="3">
    <source>
        <dbReference type="EMBL" id="MDX5931063.1"/>
    </source>
</evidence>
<proteinExistence type="inferred from homology"/>
<evidence type="ECO:0000256" key="2">
    <source>
        <dbReference type="RuleBase" id="RU363072"/>
    </source>
</evidence>
<protein>
    <submittedName>
        <fullName evidence="3">Carbohydrate porin</fullName>
    </submittedName>
</protein>
<dbReference type="GO" id="GO:0016020">
    <property type="term" value="C:membrane"/>
    <property type="evidence" value="ECO:0007669"/>
    <property type="project" value="InterPro"/>
</dbReference>
<name>A0AAW9DPY4_ACIAO</name>
<dbReference type="Gene3D" id="2.40.160.180">
    <property type="entry name" value="Carbohydrate-selective porin OprB"/>
    <property type="match status" value="1"/>
</dbReference>
<evidence type="ECO:0000313" key="4">
    <source>
        <dbReference type="Proteomes" id="UP001279553"/>
    </source>
</evidence>
<dbReference type="InterPro" id="IPR052932">
    <property type="entry name" value="OprB_Porin"/>
</dbReference>
<dbReference type="InterPro" id="IPR007049">
    <property type="entry name" value="Carb-sel_porin_OprB"/>
</dbReference>
<dbReference type="PANTHER" id="PTHR37944">
    <property type="entry name" value="PORIN B"/>
    <property type="match status" value="1"/>
</dbReference>
<feature type="chain" id="PRO_5043111418" evidence="2">
    <location>
        <begin position="40"/>
        <end position="456"/>
    </location>
</feature>
<organism evidence="3 4">
    <name type="scientific">Acidiphilium acidophilum</name>
    <name type="common">Thiobacillus acidophilus</name>
    <dbReference type="NCBI Taxonomy" id="76588"/>
    <lineage>
        <taxon>Bacteria</taxon>
        <taxon>Pseudomonadati</taxon>
        <taxon>Pseudomonadota</taxon>
        <taxon>Alphaproteobacteria</taxon>
        <taxon>Acetobacterales</taxon>
        <taxon>Acidocellaceae</taxon>
        <taxon>Acidiphilium</taxon>
    </lineage>
</organism>
<keyword evidence="4" id="KW-1185">Reference proteome</keyword>
<feature type="signal peptide" evidence="2">
    <location>
        <begin position="1"/>
        <end position="39"/>
    </location>
</feature>
<sequence>MEVLLYNNQPVKPRRRLAATLAAATLFGTVLGVGTTAYAQQAAPEVNLTPSPIQQLGQTLYNDGIYLNSRYLGEFAGSVSGGQRQGTDYAGELNFGATFDMEKLAGIKGGSFHVLFTQRHGNNLAAQTINNSVSVQQIYGGGQTAQLTIFTYEQKLFDNMVDIEAGRTDMPDSFDVSSFYCDFQSNAICGNPPDMGKITTTNFYAVAVWGGRLLITPTPNLYLKVGAYQSTNNENPDAHHGFYWGTEGSNGYLLPVELGYKWKTPGAIANNRYDIGAIFDRASYTAPYYGPGTYNNESAVYVQGQQMVYQTSPNSPRGVYVFGEAMLGTAGGKQVSNLQAEAGMIWEGPFASRPNDNIGLAVSGIHYNNRYLNSLYQTRLTEGGAGYPDHNLIMTELHYSWQANKWLNIMPNFQYIINPDGQGFSTYSTHNLPNAAVFGIQLYVDLPTLFGIPTKS</sequence>
<dbReference type="RefSeq" id="WP_319613980.1">
    <property type="nucleotide sequence ID" value="NZ_JAWXYB010000018.1"/>
</dbReference>
<gene>
    <name evidence="3" type="ORF">SIL87_09840</name>
</gene>
<dbReference type="Pfam" id="PF04966">
    <property type="entry name" value="OprB"/>
    <property type="match status" value="1"/>
</dbReference>
<dbReference type="GO" id="GO:0008643">
    <property type="term" value="P:carbohydrate transport"/>
    <property type="evidence" value="ECO:0007669"/>
    <property type="project" value="InterPro"/>
</dbReference>
<dbReference type="Proteomes" id="UP001279553">
    <property type="component" value="Unassembled WGS sequence"/>
</dbReference>
<dbReference type="PANTHER" id="PTHR37944:SF1">
    <property type="entry name" value="PORIN B"/>
    <property type="match status" value="1"/>
</dbReference>
<dbReference type="AlphaFoldDB" id="A0AAW9DPY4"/>
<accession>A0AAW9DPY4</accession>
<comment type="caution">
    <text evidence="3">The sequence shown here is derived from an EMBL/GenBank/DDBJ whole genome shotgun (WGS) entry which is preliminary data.</text>
</comment>